<reference evidence="1 2" key="1">
    <citation type="submission" date="2018-09" db="EMBL/GenBank/DDBJ databases">
        <title>Mesorhizobium carmichaelinearum sp. nov. isolated from Carmichaelinea spp. root nodules in New Zealand.</title>
        <authorList>
            <person name="De Meyer S.E."/>
        </authorList>
    </citation>
    <scope>NUCLEOTIDE SEQUENCE [LARGE SCALE GENOMIC DNA]</scope>
    <source>
        <strain evidence="1 2">LMG 28313</strain>
    </source>
</reference>
<dbReference type="EMBL" id="QZXA01000011">
    <property type="protein sequence ID" value="RJT30156.1"/>
    <property type="molecule type" value="Genomic_DNA"/>
</dbReference>
<dbReference type="RefSeq" id="WP_064986171.1">
    <property type="nucleotide sequence ID" value="NZ_CP033507.1"/>
</dbReference>
<sequence>MAKNTTSESAAEPVPQALIEQILAKARGFRDRDKALLAEQIQLEQAGIRPAEPQSGPDARELAATLLNGHALPKDKLPTPGETLHGIKTERAAIVFALEALESRENQARIMAVAEVMRETEADWLEIVRQRAMALLTLRRVNAEAAGFREKVRRLAKANPNLICDVVSGPLFGPPVVGDHAYVFLQACERAGIITRKEIDDAD</sequence>
<evidence type="ECO:0000313" key="1">
    <source>
        <dbReference type="EMBL" id="RJT30156.1"/>
    </source>
</evidence>
<dbReference type="AlphaFoldDB" id="A0A6M7TEK1"/>
<evidence type="ECO:0000313" key="2">
    <source>
        <dbReference type="Proteomes" id="UP000275530"/>
    </source>
</evidence>
<organism evidence="1 2">
    <name type="scientific">Mesorhizobium jarvisii</name>
    <dbReference type="NCBI Taxonomy" id="1777867"/>
    <lineage>
        <taxon>Bacteria</taxon>
        <taxon>Pseudomonadati</taxon>
        <taxon>Pseudomonadota</taxon>
        <taxon>Alphaproteobacteria</taxon>
        <taxon>Hyphomicrobiales</taxon>
        <taxon>Phyllobacteriaceae</taxon>
        <taxon>Mesorhizobium</taxon>
    </lineage>
</organism>
<keyword evidence="2" id="KW-1185">Reference proteome</keyword>
<gene>
    <name evidence="1" type="ORF">D3242_25915</name>
</gene>
<name>A0A6M7TEK1_9HYPH</name>
<comment type="caution">
    <text evidence="1">The sequence shown here is derived from an EMBL/GenBank/DDBJ whole genome shotgun (WGS) entry which is preliminary data.</text>
</comment>
<accession>A0A6M7TEK1</accession>
<dbReference type="Proteomes" id="UP000275530">
    <property type="component" value="Unassembled WGS sequence"/>
</dbReference>
<proteinExistence type="predicted"/>
<protein>
    <submittedName>
        <fullName evidence="1">Uncharacterized protein</fullName>
    </submittedName>
</protein>